<evidence type="ECO:0000256" key="3">
    <source>
        <dbReference type="ARBA" id="ARBA00023002"/>
    </source>
</evidence>
<dbReference type="EMBL" id="JAAVMX010000005">
    <property type="protein sequence ID" value="KAF4507656.1"/>
    <property type="molecule type" value="Genomic_DNA"/>
</dbReference>
<dbReference type="AlphaFoldDB" id="A0A8H4PNT8"/>
<sequence>MTPKTQTALVQSRASSTNFSLSFAIEPSCPLADSPSPYHVLVRVCAVSLNPSDWKAPKRFFVEGNGVGCDFCGFVEEAGPLSKIGPRARVCGAIIAMYKASDSHKGAFAQYTWADSRRLLRVPESWSAVQAAALGAVSWSTSGAAISDPEALGLAGLPSKPADKPIPVLVYGGATATGIMTTQLLKLSGYLPIAVCSPKSSALVKRCGAVGTASYLSSSIVQDIKKIAHGVPIRHAIDCVTTPESVSDCMSVIARTGGRYACLEVIPETCVLRRAVKVKVVMAYETENVDTDLNHPVYSRKANAELHGIVMTWTKDIQSLLDRGALIVKPLHELNEGFEGIIEGLDMLRRGDLQDRKLVAVVPS</sequence>
<dbReference type="PANTHER" id="PTHR45348:SF1">
    <property type="entry name" value="TRANS-ENOYL REDUCTASE STHE"/>
    <property type="match status" value="1"/>
</dbReference>
<dbReference type="GO" id="GO:0000166">
    <property type="term" value="F:nucleotide binding"/>
    <property type="evidence" value="ECO:0007669"/>
    <property type="project" value="UniProtKB-KW"/>
</dbReference>
<reference evidence="5 6" key="1">
    <citation type="journal article" date="2020" name="Genome Biol. Evol.">
        <title>A new high-quality draft genome assembly of the Chinese cordyceps Ophiocordyceps sinensis.</title>
        <authorList>
            <person name="Shu R."/>
            <person name="Zhang J."/>
            <person name="Meng Q."/>
            <person name="Zhang H."/>
            <person name="Zhou G."/>
            <person name="Li M."/>
            <person name="Wu P."/>
            <person name="Zhao Y."/>
            <person name="Chen C."/>
            <person name="Qin Q."/>
        </authorList>
    </citation>
    <scope>NUCLEOTIDE SEQUENCE [LARGE SCALE GENOMIC DNA]</scope>
    <source>
        <strain evidence="5 6">IOZ07</strain>
    </source>
</reference>
<dbReference type="SUPFAM" id="SSF50129">
    <property type="entry name" value="GroES-like"/>
    <property type="match status" value="1"/>
</dbReference>
<evidence type="ECO:0000259" key="4">
    <source>
        <dbReference type="Pfam" id="PF08240"/>
    </source>
</evidence>
<dbReference type="InterPro" id="IPR013154">
    <property type="entry name" value="ADH-like_N"/>
</dbReference>
<dbReference type="Gene3D" id="3.90.180.10">
    <property type="entry name" value="Medium-chain alcohol dehydrogenases, catalytic domain"/>
    <property type="match status" value="1"/>
</dbReference>
<dbReference type="Pfam" id="PF08240">
    <property type="entry name" value="ADH_N"/>
    <property type="match status" value="1"/>
</dbReference>
<dbReference type="GO" id="GO:0016651">
    <property type="term" value="F:oxidoreductase activity, acting on NAD(P)H"/>
    <property type="evidence" value="ECO:0007669"/>
    <property type="project" value="InterPro"/>
</dbReference>
<keyword evidence="2" id="KW-0547">Nucleotide-binding</keyword>
<name>A0A8H4PNT8_9HYPO</name>
<dbReference type="SUPFAM" id="SSF51735">
    <property type="entry name" value="NAD(P)-binding Rossmann-fold domains"/>
    <property type="match status" value="1"/>
</dbReference>
<dbReference type="OrthoDB" id="48317at2759"/>
<keyword evidence="3" id="KW-0560">Oxidoreductase</keyword>
<evidence type="ECO:0000313" key="5">
    <source>
        <dbReference type="EMBL" id="KAF4507656.1"/>
    </source>
</evidence>
<dbReference type="CDD" id="cd08249">
    <property type="entry name" value="enoyl_reductase_like"/>
    <property type="match status" value="1"/>
</dbReference>
<dbReference type="InterPro" id="IPR036291">
    <property type="entry name" value="NAD(P)-bd_dom_sf"/>
</dbReference>
<feature type="domain" description="Alcohol dehydrogenase-like N-terminal" evidence="4">
    <location>
        <begin position="37"/>
        <end position="124"/>
    </location>
</feature>
<gene>
    <name evidence="5" type="ORF">G6O67_004132</name>
</gene>
<evidence type="ECO:0000313" key="6">
    <source>
        <dbReference type="Proteomes" id="UP000557566"/>
    </source>
</evidence>
<accession>A0A8H4PNT8</accession>
<dbReference type="PANTHER" id="PTHR45348">
    <property type="entry name" value="HYPOTHETICAL OXIDOREDUCTASE (EUROFUNG)"/>
    <property type="match status" value="1"/>
</dbReference>
<dbReference type="Gene3D" id="3.40.50.720">
    <property type="entry name" value="NAD(P)-binding Rossmann-like Domain"/>
    <property type="match status" value="1"/>
</dbReference>
<protein>
    <recommendedName>
        <fullName evidence="4">Alcohol dehydrogenase-like N-terminal domain-containing protein</fullName>
    </recommendedName>
</protein>
<organism evidence="5 6">
    <name type="scientific">Ophiocordyceps sinensis</name>
    <dbReference type="NCBI Taxonomy" id="72228"/>
    <lineage>
        <taxon>Eukaryota</taxon>
        <taxon>Fungi</taxon>
        <taxon>Dikarya</taxon>
        <taxon>Ascomycota</taxon>
        <taxon>Pezizomycotina</taxon>
        <taxon>Sordariomycetes</taxon>
        <taxon>Hypocreomycetidae</taxon>
        <taxon>Hypocreales</taxon>
        <taxon>Ophiocordycipitaceae</taxon>
        <taxon>Ophiocordyceps</taxon>
    </lineage>
</organism>
<evidence type="ECO:0000256" key="1">
    <source>
        <dbReference type="ARBA" id="ARBA00008072"/>
    </source>
</evidence>
<keyword evidence="6" id="KW-1185">Reference proteome</keyword>
<proteinExistence type="inferred from homology"/>
<evidence type="ECO:0000256" key="2">
    <source>
        <dbReference type="ARBA" id="ARBA00022741"/>
    </source>
</evidence>
<comment type="similarity">
    <text evidence="1">Belongs to the zinc-containing alcohol dehydrogenase family.</text>
</comment>
<dbReference type="InterPro" id="IPR047122">
    <property type="entry name" value="Trans-enoyl_RdTase-like"/>
</dbReference>
<comment type="caution">
    <text evidence="5">The sequence shown here is derived from an EMBL/GenBank/DDBJ whole genome shotgun (WGS) entry which is preliminary data.</text>
</comment>
<dbReference type="Proteomes" id="UP000557566">
    <property type="component" value="Unassembled WGS sequence"/>
</dbReference>
<dbReference type="InterPro" id="IPR011032">
    <property type="entry name" value="GroES-like_sf"/>
</dbReference>